<evidence type="ECO:0000256" key="1">
    <source>
        <dbReference type="SAM" id="MobiDB-lite"/>
    </source>
</evidence>
<dbReference type="RefSeq" id="XP_047605500.1">
    <property type="nucleotide sequence ID" value="XM_047750820.1"/>
</dbReference>
<reference evidence="3" key="1">
    <citation type="journal article" date="2012" name="MBio">
        <title>Comparative genome analysis of Trichophyton rubrum and related dermatophytes reveals candidate genes involved in infection.</title>
        <authorList>
            <person name="Martinez D.A."/>
            <person name="Oliver B.G."/>
            <person name="Graeser Y."/>
            <person name="Goldberg J.M."/>
            <person name="Li W."/>
            <person name="Martinez-Rossi N.M."/>
            <person name="Monod M."/>
            <person name="Shelest E."/>
            <person name="Barton R.C."/>
            <person name="Birch E."/>
            <person name="Brakhage A.A."/>
            <person name="Chen Z."/>
            <person name="Gurr S.J."/>
            <person name="Heiman D."/>
            <person name="Heitman J."/>
            <person name="Kosti I."/>
            <person name="Rossi A."/>
            <person name="Saif S."/>
            <person name="Samalova M."/>
            <person name="Saunders C.W."/>
            <person name="Shea T."/>
            <person name="Summerbell R.C."/>
            <person name="Xu J."/>
            <person name="Young S."/>
            <person name="Zeng Q."/>
            <person name="Birren B.W."/>
            <person name="Cuomo C.A."/>
            <person name="White T.C."/>
        </authorList>
    </citation>
    <scope>NUCLEOTIDE SEQUENCE [LARGE SCALE GENOMIC DNA]</scope>
    <source>
        <strain evidence="3">ATCC MYA-4607 / CBS 118892</strain>
    </source>
</reference>
<name>A0A080WJ85_TRIRC</name>
<proteinExistence type="predicted"/>
<evidence type="ECO:0000313" key="2">
    <source>
        <dbReference type="EMBL" id="KFL60687.1"/>
    </source>
</evidence>
<keyword evidence="3" id="KW-1185">Reference proteome</keyword>
<dbReference type="GeneID" id="71777136"/>
<accession>A0A080WJ85</accession>
<dbReference type="HOGENOM" id="CLU_1305667_0_0_1"/>
<dbReference type="EMBL" id="GG700649">
    <property type="protein sequence ID" value="KFL60687.1"/>
    <property type="molecule type" value="Genomic_DNA"/>
</dbReference>
<feature type="region of interest" description="Disordered" evidence="1">
    <location>
        <begin position="1"/>
        <end position="27"/>
    </location>
</feature>
<sequence length="211" mass="24608">MQLQTLSRKRHHHKDKVQPHHPQHTYDGQTRQALRLQHALLQRRTARLRPHRGQRHVLRIKRDTVPSLSPMRWSSGRESSRVFHGRPAGPSAARNHLEPGHGEPGGVRCIHHAIDKVEPSEGETLQRRLLADVRRQEDGQAQREHRVYVHRQLDGRELEARQDREQAIDADELVKQHRECDQRSACLQAHDVEEGLQLKALVRLQRRHESS</sequence>
<feature type="region of interest" description="Disordered" evidence="1">
    <location>
        <begin position="69"/>
        <end position="95"/>
    </location>
</feature>
<evidence type="ECO:0000313" key="3">
    <source>
        <dbReference type="Proteomes" id="UP000008864"/>
    </source>
</evidence>
<dbReference type="Proteomes" id="UP000008864">
    <property type="component" value="Unassembled WGS sequence"/>
</dbReference>
<dbReference type="AlphaFoldDB" id="A0A080WJ85"/>
<dbReference type="InParanoid" id="A0A080WJ85"/>
<dbReference type="VEuPathDB" id="FungiDB:TERG_11757"/>
<feature type="compositionally biased region" description="Basic residues" evidence="1">
    <location>
        <begin position="7"/>
        <end position="23"/>
    </location>
</feature>
<protein>
    <submittedName>
        <fullName evidence="2">Uncharacterized protein</fullName>
    </submittedName>
</protein>
<organism evidence="2 3">
    <name type="scientific">Trichophyton rubrum (strain ATCC MYA-4607 / CBS 118892)</name>
    <name type="common">Athlete's foot fungus</name>
    <dbReference type="NCBI Taxonomy" id="559305"/>
    <lineage>
        <taxon>Eukaryota</taxon>
        <taxon>Fungi</taxon>
        <taxon>Dikarya</taxon>
        <taxon>Ascomycota</taxon>
        <taxon>Pezizomycotina</taxon>
        <taxon>Eurotiomycetes</taxon>
        <taxon>Eurotiomycetidae</taxon>
        <taxon>Onygenales</taxon>
        <taxon>Arthrodermataceae</taxon>
        <taxon>Trichophyton</taxon>
    </lineage>
</organism>
<gene>
    <name evidence="2" type="ORF">TERG_11757</name>
</gene>